<evidence type="ECO:0000256" key="9">
    <source>
        <dbReference type="RuleBase" id="RU365073"/>
    </source>
</evidence>
<evidence type="ECO:0000256" key="4">
    <source>
        <dbReference type="ARBA" id="ARBA00022816"/>
    </source>
</evidence>
<reference evidence="11" key="1">
    <citation type="submission" date="2011-10" db="EMBL/GenBank/DDBJ databases">
        <authorList>
            <person name="Genoscope - CEA"/>
        </authorList>
    </citation>
    <scope>NUCLEOTIDE SEQUENCE</scope>
</reference>
<protein>
    <recommendedName>
        <fullName evidence="9">Nuclear pore complex protein Nup85</fullName>
    </recommendedName>
</protein>
<dbReference type="OMA" id="VKHYSWM"/>
<comment type="similarity">
    <text evidence="2 9">Belongs to the nucleoporin Nup85 family.</text>
</comment>
<dbReference type="eggNOG" id="KOG2271">
    <property type="taxonomic scope" value="Eukaryota"/>
</dbReference>
<dbReference type="GO" id="GO:0006406">
    <property type="term" value="P:mRNA export from nucleus"/>
    <property type="evidence" value="ECO:0007669"/>
    <property type="project" value="TreeGrafter"/>
</dbReference>
<dbReference type="GO" id="GO:0017056">
    <property type="term" value="F:structural constituent of nuclear pore"/>
    <property type="evidence" value="ECO:0007669"/>
    <property type="project" value="TreeGrafter"/>
</dbReference>
<dbReference type="HOGENOM" id="CLU_019986_0_0_1"/>
<proteinExistence type="inferred from homology"/>
<dbReference type="STRING" id="559304.G8YAI7"/>
<sequence length="750" mass="86700">MSSETISNKGYDDIEMLEVDDETHGSETDSISNDLSSPKQKTEDNQLKLQDWLDSDQHLKFSFSVEKYKESIKSDQWSSVHRNYVNSLFKIIEKVTQDEGFDQSHDDFEEPIGVVTRDKSSAMGNKGSAFDRKLDETLTSIIEHLIDFIKETESVEGHEENTEQFHYLLNVLDCLKANNFYSDISSRPNLISKWVNRFDAKPDPSFVEDVMISTPKPYLHPQFWNTYLAQLITRGLLPQATSAIASSGFTELESTEPELYNIIQDFSIILENYSSLALKGKFSEWKLTCCEFRDFLPSLASKISSPQHNIIANQIRDLMCILTGFQKTISAFCDSWYEVYLALALYQVYDDESLYEEYFKDAVNEKPILYLDDPEDPLTSSENAFVNIFEARYLKVLTFINSFDGATAAFISRLMESKGLFDTYYKVSNSGNFDHITNRRTVSEYLLTKFSYECLESHDLIPVGIGILSNQKICCSRDAASHNRSVISEVITNYECQTNEDLEWALTVCASLNLTSTANILYRKFGNRSLEDGYIFEALTMLVKSFDPNHIEPNESMKDVHRIVWDLIFQDSLLNNRPIQDELINNIVLHDTDRDFQIHPVVRQCLSPYAVLLEFFEAVKSKKVLNAMDVLTKLVHLMRHVYLPKKFYPLLLCQFIPFLHGNYKFELPDLIIIIELIDNFEKQTDKPDYDLAEKLYEYSINNMDELQSYDWRRYFKENNVALPKSLGDLIRFLRDSITARVARVYIEGDS</sequence>
<accession>G8YAI7</accession>
<keyword evidence="4 9" id="KW-0509">mRNA transport</keyword>
<evidence type="ECO:0000256" key="2">
    <source>
        <dbReference type="ARBA" id="ARBA00005573"/>
    </source>
</evidence>
<dbReference type="EMBL" id="FO082048">
    <property type="protein sequence ID" value="CCE84601.1"/>
    <property type="molecule type" value="Genomic_DNA"/>
</dbReference>
<evidence type="ECO:0000256" key="3">
    <source>
        <dbReference type="ARBA" id="ARBA00022448"/>
    </source>
</evidence>
<organism evidence="11 13">
    <name type="scientific">Pichia sorbitophila (strain ATCC MYA-4447 / BCRC 22081 / CBS 7064 / NBRC 10061 / NRRL Y-12695)</name>
    <name type="common">Hybrid yeast</name>
    <dbReference type="NCBI Taxonomy" id="559304"/>
    <lineage>
        <taxon>Eukaryota</taxon>
        <taxon>Fungi</taxon>
        <taxon>Dikarya</taxon>
        <taxon>Ascomycota</taxon>
        <taxon>Saccharomycotina</taxon>
        <taxon>Pichiomycetes</taxon>
        <taxon>Debaryomycetaceae</taxon>
        <taxon>Millerozyma</taxon>
    </lineage>
</organism>
<keyword evidence="7 9" id="KW-0906">Nuclear pore complex</keyword>
<dbReference type="GO" id="GO:0031080">
    <property type="term" value="C:nuclear pore outer ring"/>
    <property type="evidence" value="ECO:0007669"/>
    <property type="project" value="TreeGrafter"/>
</dbReference>
<keyword evidence="13" id="KW-1185">Reference proteome</keyword>
<dbReference type="AlphaFoldDB" id="G8YAI7"/>
<feature type="compositionally biased region" description="Polar residues" evidence="10">
    <location>
        <begin position="28"/>
        <end position="39"/>
    </location>
</feature>
<dbReference type="Pfam" id="PF07575">
    <property type="entry name" value="Nucleopor_Nup85"/>
    <property type="match status" value="1"/>
</dbReference>
<evidence type="ECO:0000313" key="11">
    <source>
        <dbReference type="EMBL" id="CCE83570.1"/>
    </source>
</evidence>
<dbReference type="Proteomes" id="UP000005222">
    <property type="component" value="Chromosome K"/>
</dbReference>
<dbReference type="Proteomes" id="UP000005222">
    <property type="component" value="Chromosome L"/>
</dbReference>
<keyword evidence="5 9" id="KW-0653">Protein transport</keyword>
<dbReference type="InParanoid" id="G8YAI7"/>
<comment type="subunit">
    <text evidence="9">Component of the nuclear pore complex (NPC).</text>
</comment>
<evidence type="ECO:0000256" key="1">
    <source>
        <dbReference type="ARBA" id="ARBA00004567"/>
    </source>
</evidence>
<evidence type="ECO:0000313" key="12">
    <source>
        <dbReference type="EMBL" id="CCE84601.1"/>
    </source>
</evidence>
<dbReference type="GO" id="GO:0031965">
    <property type="term" value="C:nuclear membrane"/>
    <property type="evidence" value="ECO:0007669"/>
    <property type="project" value="UniProtKB-UniRule"/>
</dbReference>
<evidence type="ECO:0000313" key="13">
    <source>
        <dbReference type="Proteomes" id="UP000005222"/>
    </source>
</evidence>
<keyword evidence="6 9" id="KW-0811">Translocation</keyword>
<gene>
    <name evidence="11" type="primary">Piso0_004150</name>
    <name evidence="11" type="ORF">GNLVRS01_PISO0K10548g</name>
    <name evidence="12" type="ORF">GNLVRS01_PISO0L10549g</name>
</gene>
<evidence type="ECO:0000256" key="8">
    <source>
        <dbReference type="ARBA" id="ARBA00023242"/>
    </source>
</evidence>
<dbReference type="EMBL" id="FO082049">
    <property type="protein sequence ID" value="CCE83570.1"/>
    <property type="molecule type" value="Genomic_DNA"/>
</dbReference>
<name>G8YAI7_PICSO</name>
<dbReference type="InterPro" id="IPR011502">
    <property type="entry name" value="Nucleoporin_Nup85"/>
</dbReference>
<evidence type="ECO:0000256" key="7">
    <source>
        <dbReference type="ARBA" id="ARBA00023132"/>
    </source>
</evidence>
<keyword evidence="3 9" id="KW-0813">Transport</keyword>
<dbReference type="FunCoup" id="G8YAI7">
    <property type="interactions" value="247"/>
</dbReference>
<comment type="function">
    <text evidence="9">Functions as a component of the nuclear pore complex (NPC).</text>
</comment>
<dbReference type="GO" id="GO:0006606">
    <property type="term" value="P:protein import into nucleus"/>
    <property type="evidence" value="ECO:0007669"/>
    <property type="project" value="TreeGrafter"/>
</dbReference>
<keyword evidence="8 9" id="KW-0539">Nucleus</keyword>
<keyword evidence="9" id="KW-0472">Membrane</keyword>
<dbReference type="OrthoDB" id="17644at2759"/>
<comment type="subcellular location">
    <subcellularLocation>
        <location evidence="1 9">Nucleus</location>
        <location evidence="1 9">Nuclear pore complex</location>
    </subcellularLocation>
</comment>
<evidence type="ECO:0000256" key="5">
    <source>
        <dbReference type="ARBA" id="ARBA00022927"/>
    </source>
</evidence>
<reference evidence="13" key="2">
    <citation type="journal article" date="2012" name="G3 (Bethesda)">
        <title>Pichia sorbitophila, an interspecies yeast hybrid reveals early steps of genome resolution following polyploidization.</title>
        <authorList>
            <person name="Leh Louis V."/>
            <person name="Despons L."/>
            <person name="Friedrich A."/>
            <person name="Martin T."/>
            <person name="Durrens P."/>
            <person name="Casaregola S."/>
            <person name="Neuveglise C."/>
            <person name="Fairhead C."/>
            <person name="Marck C."/>
            <person name="Cruz J.A."/>
            <person name="Straub M.L."/>
            <person name="Kugler V."/>
            <person name="Sacerdot C."/>
            <person name="Uzunov Z."/>
            <person name="Thierry A."/>
            <person name="Weiss S."/>
            <person name="Bleykasten C."/>
            <person name="De Montigny J."/>
            <person name="Jacques N."/>
            <person name="Jung P."/>
            <person name="Lemaire M."/>
            <person name="Mallet S."/>
            <person name="Morel G."/>
            <person name="Richard G.F."/>
            <person name="Sarkar A."/>
            <person name="Savel G."/>
            <person name="Schacherer J."/>
            <person name="Seret M.L."/>
            <person name="Talla E."/>
            <person name="Samson G."/>
            <person name="Jubin C."/>
            <person name="Poulain J."/>
            <person name="Vacherie B."/>
            <person name="Barbe V."/>
            <person name="Pelletier E."/>
            <person name="Sherman D.J."/>
            <person name="Westhof E."/>
            <person name="Weissenbach J."/>
            <person name="Baret P.V."/>
            <person name="Wincker P."/>
            <person name="Gaillardin C."/>
            <person name="Dujon B."/>
            <person name="Souciet J.L."/>
        </authorList>
    </citation>
    <scope>NUCLEOTIDE SEQUENCE [LARGE SCALE GENOMIC DNA]</scope>
    <source>
        <strain evidence="13">ATCC MYA-4447 / BCRC 22081 / CBS 7064 / NBRC 10061 / NRRL Y-12695</strain>
    </source>
</reference>
<feature type="region of interest" description="Disordered" evidence="10">
    <location>
        <begin position="1"/>
        <end position="43"/>
    </location>
</feature>
<dbReference type="GO" id="GO:0045893">
    <property type="term" value="P:positive regulation of DNA-templated transcription"/>
    <property type="evidence" value="ECO:0007669"/>
    <property type="project" value="TreeGrafter"/>
</dbReference>
<evidence type="ECO:0000256" key="6">
    <source>
        <dbReference type="ARBA" id="ARBA00023010"/>
    </source>
</evidence>
<evidence type="ECO:0000256" key="10">
    <source>
        <dbReference type="SAM" id="MobiDB-lite"/>
    </source>
</evidence>
<dbReference type="PANTHER" id="PTHR13373:SF21">
    <property type="entry name" value="NUCLEAR PORE COMPLEX PROTEIN NUP85"/>
    <property type="match status" value="1"/>
</dbReference>
<dbReference type="PANTHER" id="PTHR13373">
    <property type="entry name" value="FROUNT PROTEIN-RELATED"/>
    <property type="match status" value="1"/>
</dbReference>